<evidence type="ECO:0000256" key="1">
    <source>
        <dbReference type="ARBA" id="ARBA00004418"/>
    </source>
</evidence>
<dbReference type="KEGG" id="sspb:CP982_16060"/>
<evidence type="ECO:0000256" key="4">
    <source>
        <dbReference type="SAM" id="MobiDB-lite"/>
    </source>
</evidence>
<evidence type="ECO:0000256" key="2">
    <source>
        <dbReference type="ARBA" id="ARBA00010742"/>
    </source>
</evidence>
<dbReference type="AlphaFoldDB" id="A0A5P2X6J1"/>
<evidence type="ECO:0000259" key="5">
    <source>
        <dbReference type="SMART" id="SM00062"/>
    </source>
</evidence>
<evidence type="ECO:0000313" key="7">
    <source>
        <dbReference type="Proteomes" id="UP000326505"/>
    </source>
</evidence>
<dbReference type="SUPFAM" id="SSF53850">
    <property type="entry name" value="Periplasmic binding protein-like II"/>
    <property type="match status" value="1"/>
</dbReference>
<feature type="domain" description="Solute-binding protein family 3/N-terminal" evidence="5">
    <location>
        <begin position="104"/>
        <end position="325"/>
    </location>
</feature>
<dbReference type="SMART" id="SM00062">
    <property type="entry name" value="PBPb"/>
    <property type="match status" value="1"/>
</dbReference>
<dbReference type="Gene3D" id="3.40.190.10">
    <property type="entry name" value="Periplasmic binding protein-like II"/>
    <property type="match status" value="2"/>
</dbReference>
<dbReference type="InterPro" id="IPR001638">
    <property type="entry name" value="Solute-binding_3/MltF_N"/>
</dbReference>
<dbReference type="PANTHER" id="PTHR30024:SF47">
    <property type="entry name" value="TAURINE-BINDING PERIPLASMIC PROTEIN"/>
    <property type="match status" value="1"/>
</dbReference>
<dbReference type="OrthoDB" id="8877897at2"/>
<accession>A0A5P2X6J1</accession>
<protein>
    <submittedName>
        <fullName evidence="6">ABC transporter substrate-binding protein</fullName>
    </submittedName>
</protein>
<dbReference type="EMBL" id="CP023690">
    <property type="protein sequence ID" value="QEV60061.1"/>
    <property type="molecule type" value="Genomic_DNA"/>
</dbReference>
<comment type="similarity">
    <text evidence="2">Belongs to the bacterial solute-binding protein SsuA/TauA family.</text>
</comment>
<organism evidence="6 7">
    <name type="scientific">Streptomyces spectabilis</name>
    <dbReference type="NCBI Taxonomy" id="68270"/>
    <lineage>
        <taxon>Bacteria</taxon>
        <taxon>Bacillati</taxon>
        <taxon>Actinomycetota</taxon>
        <taxon>Actinomycetes</taxon>
        <taxon>Kitasatosporales</taxon>
        <taxon>Streptomycetaceae</taxon>
        <taxon>Streptomyces</taxon>
    </lineage>
</organism>
<sequence length="389" mass="40385">MFPAILPCGAAGCPGPLSSARPAVSIRASAQAPQASAGPSGGGHGRKRVYMARGARGRLRGTSLRAVLAPAAALALLLATAGCGDSGGGDGGGAADGKGLEKATITVGTMPVADTAPLQLAIAKGFFKAEGLTVRTTTLQGGAESVGRLRAGALDISFGNYVSYFLAHANKALDVRIVADAFALAPKTHAVLVRKDSPVKSLKDLEGKKIGVNTKRNISSLLVRKAAEAEGVAFDEDADFAEVDMPNMETALKSGSVDAVQAAEPFVSAIEESGTGRVVADLGRPPTAGFPIAGYATTARFAERNKKTVEAFQRAMARAQKQAADRSTVVRTLPDYTRITPDQAAQLHLGGYPVALDPARLRRVVDLMREFGYLRRTLDVEPLLVRTGP</sequence>
<gene>
    <name evidence="6" type="ORF">CP982_16060</name>
</gene>
<name>A0A5P2X6J1_STRST</name>
<dbReference type="GO" id="GO:0042597">
    <property type="term" value="C:periplasmic space"/>
    <property type="evidence" value="ECO:0007669"/>
    <property type="project" value="UniProtKB-SubCell"/>
</dbReference>
<dbReference type="Proteomes" id="UP000326505">
    <property type="component" value="Chromosome"/>
</dbReference>
<proteinExistence type="inferred from homology"/>
<comment type="subcellular location">
    <subcellularLocation>
        <location evidence="1">Periplasm</location>
    </subcellularLocation>
</comment>
<feature type="region of interest" description="Disordered" evidence="4">
    <location>
        <begin position="28"/>
        <end position="47"/>
    </location>
</feature>
<feature type="compositionally biased region" description="Low complexity" evidence="4">
    <location>
        <begin position="28"/>
        <end position="38"/>
    </location>
</feature>
<keyword evidence="3" id="KW-0732">Signal</keyword>
<evidence type="ECO:0000313" key="6">
    <source>
        <dbReference type="EMBL" id="QEV60061.1"/>
    </source>
</evidence>
<reference evidence="6 7" key="1">
    <citation type="submission" date="2017-09" db="EMBL/GenBank/DDBJ databases">
        <authorList>
            <person name="Lee N."/>
            <person name="Cho B.-K."/>
        </authorList>
    </citation>
    <scope>NUCLEOTIDE SEQUENCE [LARGE SCALE GENOMIC DNA]</scope>
    <source>
        <strain evidence="6 7">ATCC 27465</strain>
    </source>
</reference>
<dbReference type="PANTHER" id="PTHR30024">
    <property type="entry name" value="ALIPHATIC SULFONATES-BINDING PROTEIN-RELATED"/>
    <property type="match status" value="1"/>
</dbReference>
<dbReference type="Pfam" id="PF13379">
    <property type="entry name" value="NMT1_2"/>
    <property type="match status" value="1"/>
</dbReference>
<evidence type="ECO:0000256" key="3">
    <source>
        <dbReference type="ARBA" id="ARBA00022729"/>
    </source>
</evidence>